<dbReference type="Pfam" id="PF08241">
    <property type="entry name" value="Methyltransf_11"/>
    <property type="match status" value="1"/>
</dbReference>
<dbReference type="InterPro" id="IPR029063">
    <property type="entry name" value="SAM-dependent_MTases_sf"/>
</dbReference>
<dbReference type="InterPro" id="IPR013216">
    <property type="entry name" value="Methyltransf_11"/>
</dbReference>
<dbReference type="SUPFAM" id="SSF53335">
    <property type="entry name" value="S-adenosyl-L-methionine-dependent methyltransferases"/>
    <property type="match status" value="1"/>
</dbReference>
<name>A0ABS7C4P1_9BACL</name>
<dbReference type="Gene3D" id="3.40.50.150">
    <property type="entry name" value="Vaccinia Virus protein VP39"/>
    <property type="match status" value="1"/>
</dbReference>
<dbReference type="Proteomes" id="UP001519887">
    <property type="component" value="Unassembled WGS sequence"/>
</dbReference>
<dbReference type="RefSeq" id="WP_210046918.1">
    <property type="nucleotide sequence ID" value="NZ_JBHLVU010000022.1"/>
</dbReference>
<sequence>MKKRYEQVGVAVTCRGFEEYVRMFDLSEDELKAGEILDIASGGSSFTADASGLGFKAMAVDPRYALDPAGLFTEAEAEISLSTAKLEGLTDQFDMSYYGNMSNHRAGREKSLGRFAAHYGEPEARARCYAAGSLPALPFADRRFSLVLCSHFLFLYEEQFDFAFHRQAVLEMMRVCRPGGGIRIYPLMSLSGEIYPHLDALLEMIQAEGGKAELFRTGLPFIPGSESGLFIGM</sequence>
<dbReference type="EMBL" id="JAHZIK010000447">
    <property type="protein sequence ID" value="MBW7455856.1"/>
    <property type="molecule type" value="Genomic_DNA"/>
</dbReference>
<evidence type="ECO:0000313" key="2">
    <source>
        <dbReference type="EMBL" id="MBW7455856.1"/>
    </source>
</evidence>
<keyword evidence="2" id="KW-0808">Transferase</keyword>
<feature type="domain" description="Methyltransferase type 11" evidence="1">
    <location>
        <begin position="129"/>
        <end position="181"/>
    </location>
</feature>
<evidence type="ECO:0000259" key="1">
    <source>
        <dbReference type="Pfam" id="PF08241"/>
    </source>
</evidence>
<comment type="caution">
    <text evidence="2">The sequence shown here is derived from an EMBL/GenBank/DDBJ whole genome shotgun (WGS) entry which is preliminary data.</text>
</comment>
<keyword evidence="2" id="KW-0489">Methyltransferase</keyword>
<proteinExistence type="predicted"/>
<keyword evidence="3" id="KW-1185">Reference proteome</keyword>
<dbReference type="GO" id="GO:0032259">
    <property type="term" value="P:methylation"/>
    <property type="evidence" value="ECO:0007669"/>
    <property type="project" value="UniProtKB-KW"/>
</dbReference>
<gene>
    <name evidence="2" type="ORF">K0U00_17660</name>
</gene>
<organism evidence="2 3">
    <name type="scientific">Paenibacillus sepulcri</name>
    <dbReference type="NCBI Taxonomy" id="359917"/>
    <lineage>
        <taxon>Bacteria</taxon>
        <taxon>Bacillati</taxon>
        <taxon>Bacillota</taxon>
        <taxon>Bacilli</taxon>
        <taxon>Bacillales</taxon>
        <taxon>Paenibacillaceae</taxon>
        <taxon>Paenibacillus</taxon>
    </lineage>
</organism>
<reference evidence="2 3" key="1">
    <citation type="submission" date="2021-07" db="EMBL/GenBank/DDBJ databases">
        <title>Paenibacillus radiodurans sp. nov., isolated from the southeastern edge of Tengger Desert.</title>
        <authorList>
            <person name="Zhang G."/>
        </authorList>
    </citation>
    <scope>NUCLEOTIDE SEQUENCE [LARGE SCALE GENOMIC DNA]</scope>
    <source>
        <strain evidence="2 3">CCM 7311</strain>
    </source>
</reference>
<evidence type="ECO:0000313" key="3">
    <source>
        <dbReference type="Proteomes" id="UP001519887"/>
    </source>
</evidence>
<protein>
    <submittedName>
        <fullName evidence="2">Class I SAM-dependent methyltransferase</fullName>
    </submittedName>
</protein>
<accession>A0ABS7C4P1</accession>
<dbReference type="GO" id="GO:0008168">
    <property type="term" value="F:methyltransferase activity"/>
    <property type="evidence" value="ECO:0007669"/>
    <property type="project" value="UniProtKB-KW"/>
</dbReference>